<evidence type="ECO:0000313" key="2">
    <source>
        <dbReference type="EMBL" id="KAK0633004.1"/>
    </source>
</evidence>
<feature type="region of interest" description="Disordered" evidence="1">
    <location>
        <begin position="127"/>
        <end position="161"/>
    </location>
</feature>
<feature type="compositionally biased region" description="Polar residues" evidence="1">
    <location>
        <begin position="274"/>
        <end position="288"/>
    </location>
</feature>
<organism evidence="2 3">
    <name type="scientific">Immersiella caudata</name>
    <dbReference type="NCBI Taxonomy" id="314043"/>
    <lineage>
        <taxon>Eukaryota</taxon>
        <taxon>Fungi</taxon>
        <taxon>Dikarya</taxon>
        <taxon>Ascomycota</taxon>
        <taxon>Pezizomycotina</taxon>
        <taxon>Sordariomycetes</taxon>
        <taxon>Sordariomycetidae</taxon>
        <taxon>Sordariales</taxon>
        <taxon>Lasiosphaeriaceae</taxon>
        <taxon>Immersiella</taxon>
    </lineage>
</organism>
<feature type="compositionally biased region" description="Polar residues" evidence="1">
    <location>
        <begin position="1"/>
        <end position="14"/>
    </location>
</feature>
<dbReference type="EMBL" id="JAULSU010000001">
    <property type="protein sequence ID" value="KAK0633004.1"/>
    <property type="molecule type" value="Genomic_DNA"/>
</dbReference>
<feature type="compositionally biased region" description="Polar residues" evidence="1">
    <location>
        <begin position="312"/>
        <end position="327"/>
    </location>
</feature>
<feature type="compositionally biased region" description="Low complexity" evidence="1">
    <location>
        <begin position="370"/>
        <end position="383"/>
    </location>
</feature>
<evidence type="ECO:0000313" key="3">
    <source>
        <dbReference type="Proteomes" id="UP001175000"/>
    </source>
</evidence>
<dbReference type="AlphaFoldDB" id="A0AA40CD24"/>
<feature type="compositionally biased region" description="Low complexity" evidence="1">
    <location>
        <begin position="656"/>
        <end position="669"/>
    </location>
</feature>
<comment type="caution">
    <text evidence="2">The sequence shown here is derived from an EMBL/GenBank/DDBJ whole genome shotgun (WGS) entry which is preliminary data.</text>
</comment>
<proteinExistence type="predicted"/>
<name>A0AA40CD24_9PEZI</name>
<protein>
    <submittedName>
        <fullName evidence="2">Uncharacterized protein</fullName>
    </submittedName>
</protein>
<keyword evidence="3" id="KW-1185">Reference proteome</keyword>
<feature type="region of interest" description="Disordered" evidence="1">
    <location>
        <begin position="1"/>
        <end position="37"/>
    </location>
</feature>
<feature type="region of interest" description="Disordered" evidence="1">
    <location>
        <begin position="474"/>
        <end position="673"/>
    </location>
</feature>
<feature type="compositionally biased region" description="Polar residues" evidence="1">
    <location>
        <begin position="416"/>
        <end position="431"/>
    </location>
</feature>
<dbReference type="Proteomes" id="UP001175000">
    <property type="component" value="Unassembled WGS sequence"/>
</dbReference>
<feature type="region of interest" description="Disordered" evidence="1">
    <location>
        <begin position="224"/>
        <end position="250"/>
    </location>
</feature>
<feature type="region of interest" description="Disordered" evidence="1">
    <location>
        <begin position="716"/>
        <end position="736"/>
    </location>
</feature>
<feature type="compositionally biased region" description="Basic residues" evidence="1">
    <location>
        <begin position="131"/>
        <end position="140"/>
    </location>
</feature>
<feature type="region of interest" description="Disordered" evidence="1">
    <location>
        <begin position="274"/>
        <end position="462"/>
    </location>
</feature>
<gene>
    <name evidence="2" type="ORF">B0T14DRAFT_505632</name>
</gene>
<reference evidence="2" key="1">
    <citation type="submission" date="2023-06" db="EMBL/GenBank/DDBJ databases">
        <title>Genome-scale phylogeny and comparative genomics of the fungal order Sordariales.</title>
        <authorList>
            <consortium name="Lawrence Berkeley National Laboratory"/>
            <person name="Hensen N."/>
            <person name="Bonometti L."/>
            <person name="Westerberg I."/>
            <person name="Brannstrom I.O."/>
            <person name="Guillou S."/>
            <person name="Cros-Aarteil S."/>
            <person name="Calhoun S."/>
            <person name="Haridas S."/>
            <person name="Kuo A."/>
            <person name="Mondo S."/>
            <person name="Pangilinan J."/>
            <person name="Riley R."/>
            <person name="Labutti K."/>
            <person name="Andreopoulos B."/>
            <person name="Lipzen A."/>
            <person name="Chen C."/>
            <person name="Yanf M."/>
            <person name="Daum C."/>
            <person name="Ng V."/>
            <person name="Clum A."/>
            <person name="Steindorff A."/>
            <person name="Ohm R."/>
            <person name="Martin F."/>
            <person name="Silar P."/>
            <person name="Natvig D."/>
            <person name="Lalanne C."/>
            <person name="Gautier V."/>
            <person name="Ament-Velasquez S.L."/>
            <person name="Kruys A."/>
            <person name="Hutchinson M.I."/>
            <person name="Powell A.J."/>
            <person name="Barry K."/>
            <person name="Miller A.N."/>
            <person name="Grigoriev I.V."/>
            <person name="Debuchy R."/>
            <person name="Gladieux P."/>
            <person name="Thoren M.H."/>
            <person name="Johannesson H."/>
        </authorList>
    </citation>
    <scope>NUCLEOTIDE SEQUENCE</scope>
    <source>
        <strain evidence="2">CBS 606.72</strain>
    </source>
</reference>
<sequence>MNHGIPNSTSSLDTTWRAPDLPPSMFGNGYGHNAPPRRRRAKFIFITEEEDGGDEDDVLLGSSTPVPDRAGAGRTEAATSVPPENSVEELSGHSKNSGADATAQPEPRVIQKAVRVRYKIPEILVRDSLKHEKKKRRRGPNIKASNTPKGTNKAPATKTKGDTGTQILMATSKASTSGLEVRSNVNTSFPEGRLATNPSTQTFQVEILAMAPADISTYMIISPEASPEPETSQPAVLDQNEDAPPDVMVLDEMPSTSIPEESTGVLKPVAMSDISSNQKGQQDQNLPSDQAAGGTAEKGESHVNPPSEVDDQPQSAQAEVFSRNVQDPSYAFSDEDEPTIPRWQPHQRADGPKEVAIITHSEAFSGPTISDFVVSSPTTTPSRDSSRPTESFEVLSPVTQTTEPPMEPVEPCHGEQTITATVSPPHTTPQSVERETPATVSLLSVKPRRSGIRRSLMSPDDPTIIQPILASVERASDIENVLFDPPALRKRKRRSSQKIQDEPALPTSEDISYNRVIPETPEPSPGPKARRRPREPSPDLGMSPSKGDFSPANEGIAPQETIDDESPNGPRKHHSPKRTISPHPQTPSQKALRRLFRPTGNSSAKNSILSLISDDEDELSLDPSDFTPSGSRRPKPKPKPTPATHKSLSRVRTYLSSSAPSSARSTKSTLTRRGAILGATASASARTPPSKGRYGAGLVSKLSLANVSKLTIRSGPTAGGPGSLMRASAAGVPPSPVSRLGSELIQTPGGHVRRCGEGDFRCDRDFCFVCL</sequence>
<feature type="region of interest" description="Disordered" evidence="1">
    <location>
        <begin position="49"/>
        <end position="105"/>
    </location>
</feature>
<feature type="compositionally biased region" description="Acidic residues" evidence="1">
    <location>
        <begin position="49"/>
        <end position="58"/>
    </location>
</feature>
<accession>A0AA40CD24</accession>
<evidence type="ECO:0000256" key="1">
    <source>
        <dbReference type="SAM" id="MobiDB-lite"/>
    </source>
</evidence>